<dbReference type="PROSITE" id="PS50157">
    <property type="entry name" value="ZINC_FINGER_C2H2_2"/>
    <property type="match status" value="1"/>
</dbReference>
<dbReference type="Proteomes" id="UP000563107">
    <property type="component" value="Unassembled WGS sequence"/>
</dbReference>
<gene>
    <name evidence="7" type="primary">Znf22_1</name>
    <name evidence="7" type="ORF">CHAFRE_R06982</name>
</gene>
<dbReference type="GO" id="GO:0008270">
    <property type="term" value="F:zinc ion binding"/>
    <property type="evidence" value="ECO:0007669"/>
    <property type="project" value="UniProtKB-KW"/>
</dbReference>
<keyword evidence="3 5" id="KW-0863">Zinc-finger</keyword>
<dbReference type="GO" id="GO:0000978">
    <property type="term" value="F:RNA polymerase II cis-regulatory region sequence-specific DNA binding"/>
    <property type="evidence" value="ECO:0007669"/>
    <property type="project" value="TreeGrafter"/>
</dbReference>
<keyword evidence="2" id="KW-0677">Repeat</keyword>
<dbReference type="PANTHER" id="PTHR23226">
    <property type="entry name" value="ZINC FINGER AND SCAN DOMAIN-CONTAINING"/>
    <property type="match status" value="1"/>
</dbReference>
<dbReference type="GO" id="GO:0000981">
    <property type="term" value="F:DNA-binding transcription factor activity, RNA polymerase II-specific"/>
    <property type="evidence" value="ECO:0007669"/>
    <property type="project" value="TreeGrafter"/>
</dbReference>
<evidence type="ECO:0000256" key="4">
    <source>
        <dbReference type="ARBA" id="ARBA00022833"/>
    </source>
</evidence>
<dbReference type="PANTHER" id="PTHR23226:SF371">
    <property type="entry name" value="ZINC FINGER PROTEIN 112-LIKE PROTEIN"/>
    <property type="match status" value="1"/>
</dbReference>
<dbReference type="PROSITE" id="PS00028">
    <property type="entry name" value="ZINC_FINGER_C2H2_1"/>
    <property type="match status" value="1"/>
</dbReference>
<feature type="domain" description="C2H2-type" evidence="6">
    <location>
        <begin position="21"/>
        <end position="48"/>
    </location>
</feature>
<reference evidence="7 8" key="1">
    <citation type="submission" date="2019-09" db="EMBL/GenBank/DDBJ databases">
        <title>Bird 10,000 Genomes (B10K) Project - Family phase.</title>
        <authorList>
            <person name="Zhang G."/>
        </authorList>
    </citation>
    <scope>NUCLEOTIDE SEQUENCE [LARGE SCALE GENOMIC DNA]</scope>
    <source>
        <strain evidence="7">B10K-DU-012-41</strain>
    </source>
</reference>
<dbReference type="InterPro" id="IPR036236">
    <property type="entry name" value="Znf_C2H2_sf"/>
</dbReference>
<accession>A0A7L3EC96</accession>
<evidence type="ECO:0000256" key="1">
    <source>
        <dbReference type="ARBA" id="ARBA00022723"/>
    </source>
</evidence>
<dbReference type="SMART" id="SM00355">
    <property type="entry name" value="ZnF_C2H2"/>
    <property type="match status" value="1"/>
</dbReference>
<comment type="caution">
    <text evidence="7">The sequence shown here is derived from an EMBL/GenBank/DDBJ whole genome shotgun (WGS) entry which is preliminary data.</text>
</comment>
<feature type="non-terminal residue" evidence="7">
    <location>
        <position position="56"/>
    </location>
</feature>
<feature type="non-terminal residue" evidence="7">
    <location>
        <position position="1"/>
    </location>
</feature>
<organism evidence="7 8">
    <name type="scientific">Chaetops frenatus</name>
    <name type="common">Rufous rock-jumper</name>
    <dbReference type="NCBI Taxonomy" id="221966"/>
    <lineage>
        <taxon>Eukaryota</taxon>
        <taxon>Metazoa</taxon>
        <taxon>Chordata</taxon>
        <taxon>Craniata</taxon>
        <taxon>Vertebrata</taxon>
        <taxon>Euteleostomi</taxon>
        <taxon>Archelosauria</taxon>
        <taxon>Archosauria</taxon>
        <taxon>Dinosauria</taxon>
        <taxon>Saurischia</taxon>
        <taxon>Theropoda</taxon>
        <taxon>Coelurosauria</taxon>
        <taxon>Aves</taxon>
        <taxon>Neognathae</taxon>
        <taxon>Neoaves</taxon>
        <taxon>Telluraves</taxon>
        <taxon>Australaves</taxon>
        <taxon>Passeriformes</taxon>
        <taxon>Picathartidae</taxon>
        <taxon>Chaetops</taxon>
    </lineage>
</organism>
<protein>
    <submittedName>
        <fullName evidence="7">ZNF22 protein</fullName>
    </submittedName>
</protein>
<dbReference type="SUPFAM" id="SSF57667">
    <property type="entry name" value="beta-beta-alpha zinc fingers"/>
    <property type="match status" value="1"/>
</dbReference>
<evidence type="ECO:0000313" key="7">
    <source>
        <dbReference type="EMBL" id="NXT65327.1"/>
    </source>
</evidence>
<evidence type="ECO:0000256" key="3">
    <source>
        <dbReference type="ARBA" id="ARBA00022771"/>
    </source>
</evidence>
<dbReference type="FunFam" id="3.30.160.60:FF:002343">
    <property type="entry name" value="Zinc finger protein 33A"/>
    <property type="match status" value="1"/>
</dbReference>
<dbReference type="AlphaFoldDB" id="A0A7L3EC96"/>
<proteinExistence type="predicted"/>
<dbReference type="EMBL" id="VZTR01014786">
    <property type="protein sequence ID" value="NXT65327.1"/>
    <property type="molecule type" value="Genomic_DNA"/>
</dbReference>
<dbReference type="Gene3D" id="3.30.160.60">
    <property type="entry name" value="Classic Zinc Finger"/>
    <property type="match status" value="3"/>
</dbReference>
<dbReference type="InterPro" id="IPR013087">
    <property type="entry name" value="Znf_C2H2_type"/>
</dbReference>
<keyword evidence="1" id="KW-0479">Metal-binding</keyword>
<evidence type="ECO:0000259" key="6">
    <source>
        <dbReference type="PROSITE" id="PS50157"/>
    </source>
</evidence>
<evidence type="ECO:0000256" key="2">
    <source>
        <dbReference type="ARBA" id="ARBA00022737"/>
    </source>
</evidence>
<evidence type="ECO:0000256" key="5">
    <source>
        <dbReference type="PROSITE-ProRule" id="PRU00042"/>
    </source>
</evidence>
<evidence type="ECO:0000313" key="8">
    <source>
        <dbReference type="Proteomes" id="UP000563107"/>
    </source>
</evidence>
<sequence>SFSQSSNLTKHCKIHTRESSYKCLECGKSFIRSSNLIKHRTIHTGESPYKCLECGR</sequence>
<keyword evidence="4" id="KW-0862">Zinc</keyword>
<name>A0A7L3EC96_9PASS</name>
<keyword evidence="8" id="KW-1185">Reference proteome</keyword>
<dbReference type="Pfam" id="PF00096">
    <property type="entry name" value="zf-C2H2"/>
    <property type="match status" value="1"/>
</dbReference>